<dbReference type="GeneID" id="24141405"/>
<dbReference type="PANTHER" id="PTHR33099:SF7">
    <property type="entry name" value="MYND-TYPE DOMAIN-CONTAINING PROTEIN"/>
    <property type="match status" value="1"/>
</dbReference>
<dbReference type="KEGG" id="spar:SPRG_20207"/>
<keyword evidence="2" id="KW-1185">Reference proteome</keyword>
<dbReference type="OrthoDB" id="116233at2759"/>
<evidence type="ECO:0000313" key="1">
    <source>
        <dbReference type="EMBL" id="KDO28046.1"/>
    </source>
</evidence>
<dbReference type="VEuPathDB" id="FungiDB:SPRG_20207"/>
<dbReference type="AlphaFoldDB" id="A0A067CNB8"/>
<dbReference type="RefSeq" id="XP_012201197.1">
    <property type="nucleotide sequence ID" value="XM_012345807.1"/>
</dbReference>
<evidence type="ECO:0000313" key="2">
    <source>
        <dbReference type="Proteomes" id="UP000030745"/>
    </source>
</evidence>
<gene>
    <name evidence="1" type="ORF">SPRG_20207</name>
</gene>
<accession>A0A067CNB8</accession>
<reference evidence="1 2" key="1">
    <citation type="journal article" date="2013" name="PLoS Genet.">
        <title>Distinctive expansion of potential virulence genes in the genome of the oomycete fish pathogen Saprolegnia parasitica.</title>
        <authorList>
            <person name="Jiang R.H."/>
            <person name="de Bruijn I."/>
            <person name="Haas B.J."/>
            <person name="Belmonte R."/>
            <person name="Lobach L."/>
            <person name="Christie J."/>
            <person name="van den Ackerveken G."/>
            <person name="Bottin A."/>
            <person name="Bulone V."/>
            <person name="Diaz-Moreno S.M."/>
            <person name="Dumas B."/>
            <person name="Fan L."/>
            <person name="Gaulin E."/>
            <person name="Govers F."/>
            <person name="Grenville-Briggs L.J."/>
            <person name="Horner N.R."/>
            <person name="Levin J.Z."/>
            <person name="Mammella M."/>
            <person name="Meijer H.J."/>
            <person name="Morris P."/>
            <person name="Nusbaum C."/>
            <person name="Oome S."/>
            <person name="Phillips A.J."/>
            <person name="van Rooyen D."/>
            <person name="Rzeszutek E."/>
            <person name="Saraiva M."/>
            <person name="Secombes C.J."/>
            <person name="Seidl M.F."/>
            <person name="Snel B."/>
            <person name="Stassen J.H."/>
            <person name="Sykes S."/>
            <person name="Tripathy S."/>
            <person name="van den Berg H."/>
            <person name="Vega-Arreguin J.C."/>
            <person name="Wawra S."/>
            <person name="Young S.K."/>
            <person name="Zeng Q."/>
            <person name="Dieguez-Uribeondo J."/>
            <person name="Russ C."/>
            <person name="Tyler B.M."/>
            <person name="van West P."/>
        </authorList>
    </citation>
    <scope>NUCLEOTIDE SEQUENCE [LARGE SCALE GENOMIC DNA]</scope>
    <source>
        <strain evidence="1 2">CBS 223.65</strain>
    </source>
</reference>
<organism evidence="1 2">
    <name type="scientific">Saprolegnia parasitica (strain CBS 223.65)</name>
    <dbReference type="NCBI Taxonomy" id="695850"/>
    <lineage>
        <taxon>Eukaryota</taxon>
        <taxon>Sar</taxon>
        <taxon>Stramenopiles</taxon>
        <taxon>Oomycota</taxon>
        <taxon>Saprolegniomycetes</taxon>
        <taxon>Saprolegniales</taxon>
        <taxon>Saprolegniaceae</taxon>
        <taxon>Saprolegnia</taxon>
    </lineage>
</organism>
<name>A0A067CNB8_SAPPC</name>
<sequence length="138" mass="15036">MPSEQHLDHASDFNTTGTDTLLRSILDSVVTQGKSTWGDDGVDAVVRISFPLHPEQAATLKAVCTISPFGRGHDTVIDTNVRRCIEATADKVHLSPAWTAAVNQLVIDACEKFGLSFPVDAHLYKLLLYEAGDQDTEK</sequence>
<dbReference type="PANTHER" id="PTHR33099">
    <property type="entry name" value="FE2OG DIOXYGENASE DOMAIN-CONTAINING PROTEIN"/>
    <property type="match status" value="1"/>
</dbReference>
<dbReference type="EMBL" id="KK583213">
    <property type="protein sequence ID" value="KDO28046.1"/>
    <property type="molecule type" value="Genomic_DNA"/>
</dbReference>
<dbReference type="Proteomes" id="UP000030745">
    <property type="component" value="Unassembled WGS sequence"/>
</dbReference>
<proteinExistence type="predicted"/>
<protein>
    <submittedName>
        <fullName evidence="1">Uncharacterized protein</fullName>
    </submittedName>
</protein>